<keyword evidence="4" id="KW-1185">Reference proteome</keyword>
<dbReference type="PANTHER" id="PTHR38690">
    <property type="entry name" value="PROTEASE-RELATED"/>
    <property type="match status" value="1"/>
</dbReference>
<dbReference type="AlphaFoldDB" id="A0A2T1K8X5"/>
<comment type="caution">
    <text evidence="3">The sequence shown here is derived from an EMBL/GenBank/DDBJ whole genome shotgun (WGS) entry which is preliminary data.</text>
</comment>
<evidence type="ECO:0000313" key="4">
    <source>
        <dbReference type="Proteomes" id="UP000239866"/>
    </source>
</evidence>
<accession>A0A2T1K8X5</accession>
<name>A0A2T1K8X5_9GAMM</name>
<feature type="domain" description="YhdP central" evidence="2">
    <location>
        <begin position="875"/>
        <end position="1231"/>
    </location>
</feature>
<reference evidence="3 4" key="1">
    <citation type="submission" date="2018-03" db="EMBL/GenBank/DDBJ databases">
        <title>Marinobacter brunus sp. nov., a marine bacterium of Gamma-proteobacteria isolated from the surface seawater of the South China Sea.</title>
        <authorList>
            <person name="Cheng H."/>
            <person name="Wu Y.-H."/>
            <person name="Xamxidin M."/>
            <person name="Xu X.-W."/>
        </authorList>
    </citation>
    <scope>NUCLEOTIDE SEQUENCE [LARGE SCALE GENOMIC DNA]</scope>
    <source>
        <strain evidence="3 4">NH169-3</strain>
    </source>
</reference>
<dbReference type="Pfam" id="PF13116">
    <property type="entry name" value="YhdP"/>
    <property type="match status" value="2"/>
</dbReference>
<keyword evidence="1" id="KW-1133">Transmembrane helix</keyword>
<dbReference type="PANTHER" id="PTHR38690:SF1">
    <property type="entry name" value="PROTEASE"/>
    <property type="match status" value="1"/>
</dbReference>
<dbReference type="Proteomes" id="UP000239866">
    <property type="component" value="Unassembled WGS sequence"/>
</dbReference>
<keyword evidence="1" id="KW-0812">Transmembrane</keyword>
<evidence type="ECO:0000313" key="3">
    <source>
        <dbReference type="EMBL" id="PSF05972.1"/>
    </source>
</evidence>
<evidence type="ECO:0000259" key="2">
    <source>
        <dbReference type="Pfam" id="PF13116"/>
    </source>
</evidence>
<feature type="transmembrane region" description="Helical" evidence="1">
    <location>
        <begin position="29"/>
        <end position="47"/>
    </location>
</feature>
<dbReference type="EMBL" id="PXNP01000085">
    <property type="protein sequence ID" value="PSF05972.1"/>
    <property type="molecule type" value="Genomic_DNA"/>
</dbReference>
<keyword evidence="1" id="KW-0472">Membrane</keyword>
<proteinExistence type="predicted"/>
<gene>
    <name evidence="3" type="ORF">C7H09_11555</name>
</gene>
<organism evidence="3 4">
    <name type="scientific">Marinobacter fuscus</name>
    <dbReference type="NCBI Taxonomy" id="2109942"/>
    <lineage>
        <taxon>Bacteria</taxon>
        <taxon>Pseudomonadati</taxon>
        <taxon>Pseudomonadota</taxon>
        <taxon>Gammaproteobacteria</taxon>
        <taxon>Pseudomonadales</taxon>
        <taxon>Marinobacteraceae</taxon>
        <taxon>Marinobacter</taxon>
    </lineage>
</organism>
<dbReference type="InterPro" id="IPR025263">
    <property type="entry name" value="YhdP_central"/>
</dbReference>
<dbReference type="InterPro" id="IPR011836">
    <property type="entry name" value="YhdP"/>
</dbReference>
<evidence type="ECO:0000256" key="1">
    <source>
        <dbReference type="SAM" id="Phobius"/>
    </source>
</evidence>
<sequence>MPSREQGSPGSDEVRCGILARCLGVFSSLIWWSLLVVLVLFALYAGIGRQLTANIDRFTDDLEVALSEASGLDITVGSLSSRWFWLDPAVTAKDIRIRSRDSDRLSAELEHLGVRLDFIASLFRMRLVFRNFDADGLELTLIRPPGDEHINPVEEMADLAGPATPKWQEWLRLAGHWLSNPEARVTRVSMALGPSREDLRFLDIPQLDLSYRSGLFQAAGRAMQSGTATQLASFALVGQRFFRGEFTGQLYLDVDSGRLFDGLIDDLSWKGIRVEGFDIGGNLWLTFDRGTLHQVQGEVRTPYLQLGVNQQSLAPLENIQARFGWRDGEALTLQGLQWQWLDSDISPFSIRLQPHPRGAALVADSLPLKPLRRLVRALRILPQEADKALADYLPSGYLDDLLLILPEQPADFSLTSRFRELGVRAASGAPGATGLNGWLQLDAHSGAVTLDTRTPSTLGFPELFNTRWNLNRLAGTVTWLIDGEVIRVVSNDLDIDYADNTRITGAFDLRLQTAGEDNLGLRVSVEGGSADMVADFVPAHVVDESLYQWLSTSIREAEVAGAYYGHGRIDSQAPPGSFVSSMWFDFEQGRVQYDPNWPLVEQASGRVEVQNTDTRVTLSGGRTAGLTITGASVTTIPDERGQGRITGLKVDASARVPGTAIPWWLENTPLSGLLGYDGLDAVYGGDFRLGLGLELPLDSGGQKTRVIANVKTENGEFELPGAGLAWTQISTDLTFDTREGFSGDGLAAEFFGQPVRVDFQMMGETGLAIRQQGRLAVPEFPASVGLSEALFTGLSGMLDYSAGIVLGAGEADPVITVTSDLAGLAVDWPGALAKEPEASAPLEVSIDPFAEGGIRVLADWQERLKAVYQWRETGFDLTFDEVRLGTQTLTGIEIEALNLDTAWVVHTRSERAAGRVSLPKSGGTIIADFEHLSLIREDQVSASGDTPHLLTLEEQLQAFRELDIGNWPDVDASIDDLRLGNESAGSWRFRLRPAPEKLNVRGLEGRLGSLVLAGDMAWSIVGDRETTRFTGTLEGGALKDLEALTGSVIPMTNAQTAVELDLSWPGSPDEIAPGKLSGTVSARLDDGVIMQESNSAQLFRIFNLLNTDTLWRRLRLDFSDLYERGVAFDAISGKANVTDGLVTMDPELQLVGPSGAFKLSGSTNMVNETLDMRLVLVLPITQNLPLAAILMGAGAPIGGALFVLDKILGDPLSRLTSATYTVSGTWAEPNVELRGVFDTGP</sequence>
<feature type="domain" description="YhdP central" evidence="2">
    <location>
        <begin position="28"/>
        <end position="874"/>
    </location>
</feature>
<protein>
    <recommendedName>
        <fullName evidence="2">YhdP central domain-containing protein</fullName>
    </recommendedName>
</protein>
<dbReference type="RefSeq" id="WP_106762747.1">
    <property type="nucleotide sequence ID" value="NZ_PXNP01000085.1"/>
</dbReference>
<dbReference type="OrthoDB" id="9762238at2"/>